<dbReference type="GO" id="GO:0035438">
    <property type="term" value="F:cyclic-di-GMP binding"/>
    <property type="evidence" value="ECO:0007669"/>
    <property type="project" value="InterPro"/>
</dbReference>
<dbReference type="KEGG" id="hmd:CTT34_03235"/>
<reference evidence="2 3" key="1">
    <citation type="submission" date="2017-10" db="EMBL/GenBank/DDBJ databases">
        <title>Coral associated bacteria.</title>
        <authorList>
            <person name="Wang X."/>
        </authorList>
    </citation>
    <scope>NUCLEOTIDE SEQUENCE [LARGE SCALE GENOMIC DNA]</scope>
    <source>
        <strain evidence="2 3">SCSIO 43005</strain>
    </source>
</reference>
<evidence type="ECO:0000313" key="2">
    <source>
        <dbReference type="EMBL" id="QHD48767.1"/>
    </source>
</evidence>
<dbReference type="Gene3D" id="2.40.10.220">
    <property type="entry name" value="predicted glycosyltransferase like domains"/>
    <property type="match status" value="1"/>
</dbReference>
<proteinExistence type="predicted"/>
<keyword evidence="2" id="KW-0378">Hydrolase</keyword>
<name>A0A857GJK7_9GAMM</name>
<dbReference type="InterPro" id="IPR009875">
    <property type="entry name" value="PilZ_domain"/>
</dbReference>
<accession>A0A857GJK7</accession>
<sequence>MPASAPVQNPTAHVVQSFLKHQYEICVYAKDMPYALQANIIDLNVEAGLLVIEVECHGEIFNSYVRDGKVSFDIETLNPLDGSVKNSALTRDIHSVSNIPTKAVKVDSSTYRLECQLPSSVFLLEQRGAVRIPFILGMRAKVSVEVYLDGLIVAGSLRNISVGGCLVDVAIEDTVPITVGQQLPGVTIEFPNGASFFSEGVIRHMRPFGNHGYAALGIEYVNLEPHQTEELFYIVNEAEREAAYRSGSNDRVVGHSPLFIPGAVEKAAIQREEKEQKKRLRQSPMQRGVLELAHQLQYSLMYIKSRDHFPEKVIYDCADAILYLLRQDRKALLYALAFLHNEPDWVRQAVRVAVQMADILLIRDPHSIHVREAVVGALLHTMGKPLLVSEELPTLKANMSPRHKEILKQHVVTLRSKLLSLGWKPSATCEDIMLHANELLDGTGYPFNLKGSQISDNVLVVSIIKAVSKLMYGRNGVRPLTPLNAYRLISEAPQCYDKATLVEYIQCYGLYPIGSLAKFSGGFLAWIIDIDGKGMPIKVNVVKNLAFMDTNIDSVLEQGDFSQIGRLEGVVDPNDYGVIFHKV</sequence>
<feature type="domain" description="PilZ" evidence="1">
    <location>
        <begin position="126"/>
        <end position="232"/>
    </location>
</feature>
<dbReference type="Proteomes" id="UP000463949">
    <property type="component" value="Chromosome"/>
</dbReference>
<protein>
    <submittedName>
        <fullName evidence="2">Metal-dependent phosphohydrolase</fullName>
    </submittedName>
</protein>
<organism evidence="2 3">
    <name type="scientific">Vreelandella aquamarina</name>
    <dbReference type="NCBI Taxonomy" id="77097"/>
    <lineage>
        <taxon>Bacteria</taxon>
        <taxon>Pseudomonadati</taxon>
        <taxon>Pseudomonadota</taxon>
        <taxon>Gammaproteobacteria</taxon>
        <taxon>Oceanospirillales</taxon>
        <taxon>Halomonadaceae</taxon>
        <taxon>Vreelandella</taxon>
    </lineage>
</organism>
<dbReference type="Gene3D" id="1.10.3210.10">
    <property type="entry name" value="Hypothetical protein af1432"/>
    <property type="match status" value="1"/>
</dbReference>
<gene>
    <name evidence="2" type="ORF">CTT34_03235</name>
</gene>
<dbReference type="GO" id="GO:0016787">
    <property type="term" value="F:hydrolase activity"/>
    <property type="evidence" value="ECO:0007669"/>
    <property type="project" value="UniProtKB-KW"/>
</dbReference>
<dbReference type="CDD" id="cd00077">
    <property type="entry name" value="HDc"/>
    <property type="match status" value="1"/>
</dbReference>
<dbReference type="InterPro" id="IPR003607">
    <property type="entry name" value="HD/PDEase_dom"/>
</dbReference>
<dbReference type="EMBL" id="CP024621">
    <property type="protein sequence ID" value="QHD48767.1"/>
    <property type="molecule type" value="Genomic_DNA"/>
</dbReference>
<dbReference type="OrthoDB" id="9764808at2"/>
<dbReference type="Pfam" id="PF07238">
    <property type="entry name" value="PilZ"/>
    <property type="match status" value="1"/>
</dbReference>
<evidence type="ECO:0000259" key="1">
    <source>
        <dbReference type="Pfam" id="PF07238"/>
    </source>
</evidence>
<dbReference type="AlphaFoldDB" id="A0A857GJK7"/>
<evidence type="ECO:0000313" key="3">
    <source>
        <dbReference type="Proteomes" id="UP000463949"/>
    </source>
</evidence>
<dbReference type="RefSeq" id="WP_159341150.1">
    <property type="nucleotide sequence ID" value="NZ_CP024621.1"/>
</dbReference>